<dbReference type="PANTHER" id="PTHR30461:SF23">
    <property type="entry name" value="DNA RECOMBINASE-RELATED"/>
    <property type="match status" value="1"/>
</dbReference>
<dbReference type="InterPro" id="IPR011109">
    <property type="entry name" value="DNA_bind_recombinase_dom"/>
</dbReference>
<dbReference type="SMART" id="SM00857">
    <property type="entry name" value="Resolvase"/>
    <property type="match status" value="1"/>
</dbReference>
<dbReference type="Gene3D" id="3.90.1750.20">
    <property type="entry name" value="Putative Large Serine Recombinase, Chain B, Domain 2"/>
    <property type="match status" value="1"/>
</dbReference>
<dbReference type="InterPro" id="IPR050639">
    <property type="entry name" value="SSR_resolvase"/>
</dbReference>
<accession>A0ABP6E3D9</accession>
<feature type="region of interest" description="Disordered" evidence="2">
    <location>
        <begin position="1"/>
        <end position="26"/>
    </location>
</feature>
<dbReference type="RefSeq" id="WP_344395510.1">
    <property type="nucleotide sequence ID" value="NZ_BAAASJ010000113.1"/>
</dbReference>
<organism evidence="4 5">
    <name type="scientific">Streptomyces vastus</name>
    <dbReference type="NCBI Taxonomy" id="285451"/>
    <lineage>
        <taxon>Bacteria</taxon>
        <taxon>Bacillati</taxon>
        <taxon>Actinomycetota</taxon>
        <taxon>Actinomycetes</taxon>
        <taxon>Kitasatosporales</taxon>
        <taxon>Streptomycetaceae</taxon>
        <taxon>Streptomyces</taxon>
    </lineage>
</organism>
<evidence type="ECO:0000313" key="5">
    <source>
        <dbReference type="Proteomes" id="UP001500151"/>
    </source>
</evidence>
<name>A0ABP6E3D9_9ACTN</name>
<feature type="region of interest" description="Disordered" evidence="2">
    <location>
        <begin position="148"/>
        <end position="170"/>
    </location>
</feature>
<feature type="domain" description="Recombinase" evidence="3">
    <location>
        <begin position="166"/>
        <end position="284"/>
    </location>
</feature>
<evidence type="ECO:0000259" key="3">
    <source>
        <dbReference type="PROSITE" id="PS51737"/>
    </source>
</evidence>
<proteinExistence type="predicted"/>
<dbReference type="PROSITE" id="PS51737">
    <property type="entry name" value="RECOMBINASE_DNA_BIND"/>
    <property type="match status" value="1"/>
</dbReference>
<keyword evidence="1" id="KW-0175">Coiled coil</keyword>
<reference evidence="5" key="1">
    <citation type="journal article" date="2019" name="Int. J. Syst. Evol. Microbiol.">
        <title>The Global Catalogue of Microorganisms (GCM) 10K type strain sequencing project: providing services to taxonomists for standard genome sequencing and annotation.</title>
        <authorList>
            <consortium name="The Broad Institute Genomics Platform"/>
            <consortium name="The Broad Institute Genome Sequencing Center for Infectious Disease"/>
            <person name="Wu L."/>
            <person name="Ma J."/>
        </authorList>
    </citation>
    <scope>NUCLEOTIDE SEQUENCE [LARGE SCALE GENOMIC DNA]</scope>
    <source>
        <strain evidence="5">JCM 4524</strain>
    </source>
</reference>
<feature type="coiled-coil region" evidence="1">
    <location>
        <begin position="367"/>
        <end position="394"/>
    </location>
</feature>
<evidence type="ECO:0000256" key="2">
    <source>
        <dbReference type="SAM" id="MobiDB-lite"/>
    </source>
</evidence>
<sequence>MTTTQQLSGREYLRVSKKKGQSCEEQHADNIRSAETHRIMISAAPYIDDGISASKYGRKKRGDFARLVTDLTSGAFTDDVLIIWESSRGSRKVSEWAHLIELCEEQGKLIHVTSHGRTYDPRNGRDVRSLQEDAVDSQYESYKVHTRTARNAASNAADGRPTGRAPYGYVPVHDTRTGKLTDWIADTTEAIPGLSRADVVRELFRRIKAGHAMGAIARDFAERGIRNASGRPFVPQHLRSMAVKTAYAGIRSHHGTERPGTWKGLVSEADYRAVVRMLNTRTQSQKRRPDGRAQHELTRIIRCGKCGGPMRAVQVKGTPCYDCREHGCIRIPRARIDEFLIGTEEQPGVILAFLADESRVYAAFTAAPEDEARAEEIRAEIEQLKGERSEAERTKTATVGEALAMGRLVDSLTEDIARLQSEEQKLRAPAQLADMITPGKDVARRWFAAPVAARRAVARMVLAPSVLGEVRLMPVGAGRRVDPVDRIEWHRETAQPAA</sequence>
<dbReference type="Gene3D" id="3.40.50.1390">
    <property type="entry name" value="Resolvase, N-terminal catalytic domain"/>
    <property type="match status" value="1"/>
</dbReference>
<dbReference type="PANTHER" id="PTHR30461">
    <property type="entry name" value="DNA-INVERTASE FROM LAMBDOID PROPHAGE"/>
    <property type="match status" value="1"/>
</dbReference>
<dbReference type="Pfam" id="PF07508">
    <property type="entry name" value="Recombinase"/>
    <property type="match status" value="1"/>
</dbReference>
<protein>
    <submittedName>
        <fullName evidence="4">Recombinase family protein</fullName>
    </submittedName>
</protein>
<dbReference type="InterPro" id="IPR036162">
    <property type="entry name" value="Resolvase-like_N_sf"/>
</dbReference>
<evidence type="ECO:0000256" key="1">
    <source>
        <dbReference type="SAM" id="Coils"/>
    </source>
</evidence>
<comment type="caution">
    <text evidence="4">The sequence shown here is derived from an EMBL/GenBank/DDBJ whole genome shotgun (WGS) entry which is preliminary data.</text>
</comment>
<dbReference type="Proteomes" id="UP001500151">
    <property type="component" value="Unassembled WGS sequence"/>
</dbReference>
<evidence type="ECO:0000313" key="4">
    <source>
        <dbReference type="EMBL" id="GAA2657482.1"/>
    </source>
</evidence>
<dbReference type="InterPro" id="IPR006119">
    <property type="entry name" value="Resolv_N"/>
</dbReference>
<dbReference type="SUPFAM" id="SSF53041">
    <property type="entry name" value="Resolvase-like"/>
    <property type="match status" value="1"/>
</dbReference>
<dbReference type="InterPro" id="IPR038109">
    <property type="entry name" value="DNA_bind_recomb_sf"/>
</dbReference>
<dbReference type="EMBL" id="BAAASJ010000113">
    <property type="protein sequence ID" value="GAA2657482.1"/>
    <property type="molecule type" value="Genomic_DNA"/>
</dbReference>
<keyword evidence="5" id="KW-1185">Reference proteome</keyword>
<gene>
    <name evidence="4" type="ORF">GCM10010307_72270</name>
</gene>
<dbReference type="Pfam" id="PF00239">
    <property type="entry name" value="Resolvase"/>
    <property type="match status" value="1"/>
</dbReference>